<keyword evidence="3 5" id="KW-0238">DNA-binding</keyword>
<evidence type="ECO:0000256" key="3">
    <source>
        <dbReference type="ARBA" id="ARBA00023125"/>
    </source>
</evidence>
<evidence type="ECO:0000313" key="8">
    <source>
        <dbReference type="EMBL" id="MEI4549917.1"/>
    </source>
</evidence>
<dbReference type="InterPro" id="IPR013762">
    <property type="entry name" value="Integrase-like_cat_sf"/>
</dbReference>
<dbReference type="SUPFAM" id="SSF56349">
    <property type="entry name" value="DNA breaking-rejoining enzymes"/>
    <property type="match status" value="1"/>
</dbReference>
<dbReference type="PANTHER" id="PTHR30349">
    <property type="entry name" value="PHAGE INTEGRASE-RELATED"/>
    <property type="match status" value="1"/>
</dbReference>
<dbReference type="PANTHER" id="PTHR30349:SF41">
    <property type="entry name" value="INTEGRASE_RECOMBINASE PROTEIN MJ0367-RELATED"/>
    <property type="match status" value="1"/>
</dbReference>
<dbReference type="EMBL" id="JBAWKS010000001">
    <property type="protein sequence ID" value="MEI4549917.1"/>
    <property type="molecule type" value="Genomic_DNA"/>
</dbReference>
<dbReference type="PROSITE" id="PS51900">
    <property type="entry name" value="CB"/>
    <property type="match status" value="1"/>
</dbReference>
<protein>
    <submittedName>
        <fullName evidence="8">Tyrosine-type recombinase/integrase</fullName>
    </submittedName>
</protein>
<accession>A0ABU8ESG5</accession>
<dbReference type="InterPro" id="IPR044068">
    <property type="entry name" value="CB"/>
</dbReference>
<keyword evidence="2" id="KW-0229">DNA integration</keyword>
<evidence type="ECO:0000256" key="1">
    <source>
        <dbReference type="ARBA" id="ARBA00008857"/>
    </source>
</evidence>
<dbReference type="InterPro" id="IPR010998">
    <property type="entry name" value="Integrase_recombinase_N"/>
</dbReference>
<proteinExistence type="inferred from homology"/>
<evidence type="ECO:0000256" key="5">
    <source>
        <dbReference type="PROSITE-ProRule" id="PRU01248"/>
    </source>
</evidence>
<dbReference type="Gene3D" id="1.10.443.10">
    <property type="entry name" value="Intergrase catalytic core"/>
    <property type="match status" value="1"/>
</dbReference>
<sequence>MITREKSEKLKTDRGVSIRFNANDIASGIQLAFTFKGILCRETVGFTISQNGLNAASNLLGEIKNKIAKGTFFYADYFPKSKKLKLFGGAVTGATVKDYVDRYIENAEERGLAPSTITGYKKSRNGLKPLWLVEVTELDQLMLVNFVKASSGKVKAKTISNRLSVLRSALDDAIIDKLIIQNPVAGFKISKHIKVESNVNARKQHNAVTPFSPNEIEKIVGACEGTVKAIIQFCNATGVRSSEWVALKKQDVCLISLEVTIYEAVVEKQTKGTKTMSGRRSIPISREVAELLEEEMNMHDSDYVFLNSKGEHWNQDSFRKHQWSKVLKKAGVKYRYPYQLRHTFATRNISEGINLWKLTKLMGHKSPQQLYQHYGNFIDAYEKKSKRGNAA</sequence>
<organism evidence="8 9">
    <name type="scientific">Pseudoalteromonas spongiae</name>
    <dbReference type="NCBI Taxonomy" id="298657"/>
    <lineage>
        <taxon>Bacteria</taxon>
        <taxon>Pseudomonadati</taxon>
        <taxon>Pseudomonadota</taxon>
        <taxon>Gammaproteobacteria</taxon>
        <taxon>Alteromonadales</taxon>
        <taxon>Pseudoalteromonadaceae</taxon>
        <taxon>Pseudoalteromonas</taxon>
    </lineage>
</organism>
<dbReference type="Pfam" id="PF00589">
    <property type="entry name" value="Phage_integrase"/>
    <property type="match status" value="1"/>
</dbReference>
<reference evidence="8 9" key="1">
    <citation type="submission" date="2023-12" db="EMBL/GenBank/DDBJ databases">
        <title>Friends and Foes: Symbiotic and Algicidal bacterial influence on Karenia brevis blooms.</title>
        <authorList>
            <person name="Fei C."/>
            <person name="Mohamed A.R."/>
            <person name="Booker A."/>
            <person name="Arshad M."/>
            <person name="Klass S."/>
            <person name="Ahn S."/>
            <person name="Gilbert P.M."/>
            <person name="Heil C.A."/>
            <person name="Martinez J.M."/>
            <person name="Amin S.A."/>
        </authorList>
    </citation>
    <scope>NUCLEOTIDE SEQUENCE [LARGE SCALE GENOMIC DNA]</scope>
    <source>
        <strain evidence="8 9">CE15</strain>
    </source>
</reference>
<dbReference type="Proteomes" id="UP001382455">
    <property type="component" value="Unassembled WGS sequence"/>
</dbReference>
<feature type="domain" description="Core-binding (CB)" evidence="7">
    <location>
        <begin position="94"/>
        <end position="174"/>
    </location>
</feature>
<dbReference type="Gene3D" id="1.10.150.130">
    <property type="match status" value="1"/>
</dbReference>
<evidence type="ECO:0000313" key="9">
    <source>
        <dbReference type="Proteomes" id="UP001382455"/>
    </source>
</evidence>
<comment type="caution">
    <text evidence="8">The sequence shown here is derived from an EMBL/GenBank/DDBJ whole genome shotgun (WGS) entry which is preliminary data.</text>
</comment>
<gene>
    <name evidence="8" type="ORF">WAE96_09535</name>
</gene>
<feature type="domain" description="Tyr recombinase" evidence="6">
    <location>
        <begin position="206"/>
        <end position="387"/>
    </location>
</feature>
<evidence type="ECO:0000256" key="4">
    <source>
        <dbReference type="ARBA" id="ARBA00023172"/>
    </source>
</evidence>
<dbReference type="InterPro" id="IPR022000">
    <property type="entry name" value="Min27-like_integrase_DNA_bind"/>
</dbReference>
<dbReference type="InterPro" id="IPR011010">
    <property type="entry name" value="DNA_brk_join_enz"/>
</dbReference>
<dbReference type="RefSeq" id="WP_336435285.1">
    <property type="nucleotide sequence ID" value="NZ_JBAWKS010000001.1"/>
</dbReference>
<evidence type="ECO:0000259" key="6">
    <source>
        <dbReference type="PROSITE" id="PS51898"/>
    </source>
</evidence>
<keyword evidence="4" id="KW-0233">DNA recombination</keyword>
<keyword evidence="9" id="KW-1185">Reference proteome</keyword>
<evidence type="ECO:0000256" key="2">
    <source>
        <dbReference type="ARBA" id="ARBA00022908"/>
    </source>
</evidence>
<comment type="similarity">
    <text evidence="1">Belongs to the 'phage' integrase family.</text>
</comment>
<name>A0ABU8ESG5_9GAMM</name>
<dbReference type="InterPro" id="IPR002104">
    <property type="entry name" value="Integrase_catalytic"/>
</dbReference>
<dbReference type="InterPro" id="IPR050090">
    <property type="entry name" value="Tyrosine_recombinase_XerCD"/>
</dbReference>
<dbReference type="Pfam" id="PF12167">
    <property type="entry name" value="Arm-DNA-bind_2"/>
    <property type="match status" value="1"/>
</dbReference>
<dbReference type="CDD" id="cd00796">
    <property type="entry name" value="INT_Rci_Hp1_C"/>
    <property type="match status" value="1"/>
</dbReference>
<evidence type="ECO:0000259" key="7">
    <source>
        <dbReference type="PROSITE" id="PS51900"/>
    </source>
</evidence>
<dbReference type="PROSITE" id="PS51898">
    <property type="entry name" value="TYR_RECOMBINASE"/>
    <property type="match status" value="1"/>
</dbReference>